<name>A0A8K0TS27_9PEZI</name>
<keyword evidence="2" id="KW-1185">Reference proteome</keyword>
<reference evidence="1" key="1">
    <citation type="journal article" date="2021" name="Nat. Commun.">
        <title>Genetic determinants of endophytism in the Arabidopsis root mycobiome.</title>
        <authorList>
            <person name="Mesny F."/>
            <person name="Miyauchi S."/>
            <person name="Thiergart T."/>
            <person name="Pickel B."/>
            <person name="Atanasova L."/>
            <person name="Karlsson M."/>
            <person name="Huettel B."/>
            <person name="Barry K.W."/>
            <person name="Haridas S."/>
            <person name="Chen C."/>
            <person name="Bauer D."/>
            <person name="Andreopoulos W."/>
            <person name="Pangilinan J."/>
            <person name="LaButti K."/>
            <person name="Riley R."/>
            <person name="Lipzen A."/>
            <person name="Clum A."/>
            <person name="Drula E."/>
            <person name="Henrissat B."/>
            <person name="Kohler A."/>
            <person name="Grigoriev I.V."/>
            <person name="Martin F.M."/>
            <person name="Hacquard S."/>
        </authorList>
    </citation>
    <scope>NUCLEOTIDE SEQUENCE</scope>
    <source>
        <strain evidence="1">MPI-CAGE-AT-0016</strain>
    </source>
</reference>
<proteinExistence type="predicted"/>
<gene>
    <name evidence="1" type="ORF">B0T11DRAFT_334814</name>
</gene>
<comment type="caution">
    <text evidence="1">The sequence shown here is derived from an EMBL/GenBank/DDBJ whole genome shotgun (WGS) entry which is preliminary data.</text>
</comment>
<evidence type="ECO:0000313" key="1">
    <source>
        <dbReference type="EMBL" id="KAH7375457.1"/>
    </source>
</evidence>
<protein>
    <recommendedName>
        <fullName evidence="3">Peptidase M61 catalytic domain-containing protein</fullName>
    </recommendedName>
</protein>
<sequence length="389" mass="42932">MVNASSLPGPLFDIRSRNGIGGLTGSMWALAPVPNPLSTTEYNMTVSWDIADTQAAAFTWADGQGSHSHSFNGSVTDLLQTFFIVGDVDSSPPMTSTGRGRSGKFGMYWLKQQQPPFDTAETSSFLETLLDYSTNFWADDSNQPYRVFIRLNEEKGSSSNRGGAGGTALLRSFTVGYYASMDIQARQLRTLLAHEMTHNWTPWIGGSSTEQSRYNEGSAEYWSLRLLWRAGLLTSQEYLDEMNTRAYNYYTNSAVNMSDSAAQASAWQVRDAQRIPYGRGMLHLTNIDARVRAATNGTQSLDGLAQEFVRQFRVTAGCGAETWFLILKHALGQDAVDDWERVTTGWPLIKPDDGSLGPCFNVVRNGTSPTVWVWEAKEGVDIASADCLI</sequence>
<evidence type="ECO:0008006" key="3">
    <source>
        <dbReference type="Google" id="ProtNLM"/>
    </source>
</evidence>
<dbReference type="EMBL" id="JAGPXD010000001">
    <property type="protein sequence ID" value="KAH7375457.1"/>
    <property type="molecule type" value="Genomic_DNA"/>
</dbReference>
<dbReference type="OrthoDB" id="626167at2759"/>
<dbReference type="Gene3D" id="1.10.390.10">
    <property type="entry name" value="Neutral Protease Domain 2"/>
    <property type="match status" value="1"/>
</dbReference>
<accession>A0A8K0TS27</accession>
<dbReference type="InterPro" id="IPR027268">
    <property type="entry name" value="Peptidase_M4/M1_CTD_sf"/>
</dbReference>
<organism evidence="1 2">
    <name type="scientific">Plectosphaerella cucumerina</name>
    <dbReference type="NCBI Taxonomy" id="40658"/>
    <lineage>
        <taxon>Eukaryota</taxon>
        <taxon>Fungi</taxon>
        <taxon>Dikarya</taxon>
        <taxon>Ascomycota</taxon>
        <taxon>Pezizomycotina</taxon>
        <taxon>Sordariomycetes</taxon>
        <taxon>Hypocreomycetidae</taxon>
        <taxon>Glomerellales</taxon>
        <taxon>Plectosphaerellaceae</taxon>
        <taxon>Plectosphaerella</taxon>
    </lineage>
</organism>
<dbReference type="SUPFAM" id="SSF55486">
    <property type="entry name" value="Metalloproteases ('zincins'), catalytic domain"/>
    <property type="match status" value="1"/>
</dbReference>
<dbReference type="AlphaFoldDB" id="A0A8K0TS27"/>
<dbReference type="Proteomes" id="UP000813385">
    <property type="component" value="Unassembled WGS sequence"/>
</dbReference>
<evidence type="ECO:0000313" key="2">
    <source>
        <dbReference type="Proteomes" id="UP000813385"/>
    </source>
</evidence>